<name>A0A8H8CXT8_AJECA</name>
<gene>
    <name evidence="2" type="ORF">I7I52_05089</name>
</gene>
<feature type="compositionally biased region" description="Polar residues" evidence="1">
    <location>
        <begin position="1"/>
        <end position="18"/>
    </location>
</feature>
<reference evidence="2 3" key="1">
    <citation type="submission" date="2021-01" db="EMBL/GenBank/DDBJ databases">
        <title>Chromosome-level genome assembly of a human fungal pathogen reveals clustering of transcriptionally co-regulated genes.</title>
        <authorList>
            <person name="Voorhies M."/>
            <person name="Cohen S."/>
            <person name="Shea T.P."/>
            <person name="Petrus S."/>
            <person name="Munoz J.F."/>
            <person name="Poplawski S."/>
            <person name="Goldman W.E."/>
            <person name="Michael T."/>
            <person name="Cuomo C.A."/>
            <person name="Sil A."/>
            <person name="Beyhan S."/>
        </authorList>
    </citation>
    <scope>NUCLEOTIDE SEQUENCE [LARGE SCALE GENOMIC DNA]</scope>
    <source>
        <strain evidence="2 3">G184AR</strain>
    </source>
</reference>
<accession>A0A8H8CXT8</accession>
<dbReference type="EMBL" id="JAEVHI010000004">
    <property type="protein sequence ID" value="KAG5293687.1"/>
    <property type="molecule type" value="Genomic_DNA"/>
</dbReference>
<dbReference type="VEuPathDB" id="FungiDB:I7I52_05089"/>
<evidence type="ECO:0000313" key="2">
    <source>
        <dbReference type="EMBL" id="KAG5293687.1"/>
    </source>
</evidence>
<evidence type="ECO:0000313" key="3">
    <source>
        <dbReference type="Proteomes" id="UP000670092"/>
    </source>
</evidence>
<comment type="caution">
    <text evidence="2">The sequence shown here is derived from an EMBL/GenBank/DDBJ whole genome shotgun (WGS) entry which is preliminary data.</text>
</comment>
<proteinExistence type="predicted"/>
<protein>
    <submittedName>
        <fullName evidence="2">Uncharacterized protein</fullName>
    </submittedName>
</protein>
<feature type="region of interest" description="Disordered" evidence="1">
    <location>
        <begin position="1"/>
        <end position="31"/>
    </location>
</feature>
<sequence>MDQTERLLSNGLNRNWGSSFRREPRIRPRPHLSSCCRVSPESLGPSNRISVVLREDDCTPSSHALASSQQFIHPPFDAFSMVFLF</sequence>
<dbReference type="Proteomes" id="UP000670092">
    <property type="component" value="Unassembled WGS sequence"/>
</dbReference>
<evidence type="ECO:0000256" key="1">
    <source>
        <dbReference type="SAM" id="MobiDB-lite"/>
    </source>
</evidence>
<dbReference type="AlphaFoldDB" id="A0A8H8CXT8"/>
<organism evidence="2 3">
    <name type="scientific">Ajellomyces capsulatus</name>
    <name type="common">Darling's disease fungus</name>
    <name type="synonym">Histoplasma capsulatum</name>
    <dbReference type="NCBI Taxonomy" id="5037"/>
    <lineage>
        <taxon>Eukaryota</taxon>
        <taxon>Fungi</taxon>
        <taxon>Dikarya</taxon>
        <taxon>Ascomycota</taxon>
        <taxon>Pezizomycotina</taxon>
        <taxon>Eurotiomycetes</taxon>
        <taxon>Eurotiomycetidae</taxon>
        <taxon>Onygenales</taxon>
        <taxon>Ajellomycetaceae</taxon>
        <taxon>Histoplasma</taxon>
    </lineage>
</organism>